<keyword evidence="6 8" id="KW-0460">Magnesium</keyword>
<keyword evidence="8" id="KW-0800">Toxin</keyword>
<keyword evidence="2 8" id="KW-1277">Toxin-antitoxin system</keyword>
<keyword evidence="3 8" id="KW-0540">Nuclease</keyword>
<dbReference type="GO" id="GO:0004540">
    <property type="term" value="F:RNA nuclease activity"/>
    <property type="evidence" value="ECO:0007669"/>
    <property type="project" value="InterPro"/>
</dbReference>
<keyword evidence="11" id="KW-1185">Reference proteome</keyword>
<dbReference type="Gene3D" id="3.40.50.1010">
    <property type="entry name" value="5'-nuclease"/>
    <property type="match status" value="1"/>
</dbReference>
<evidence type="ECO:0000256" key="6">
    <source>
        <dbReference type="ARBA" id="ARBA00022842"/>
    </source>
</evidence>
<evidence type="ECO:0000313" key="11">
    <source>
        <dbReference type="Proteomes" id="UP000285517"/>
    </source>
</evidence>
<keyword evidence="4 8" id="KW-0479">Metal-binding</keyword>
<reference evidence="10 11" key="1">
    <citation type="submission" date="2019-01" db="EMBL/GenBank/DDBJ databases">
        <title>Complete genome sequencing of Aequorivita sp. H23M31.</title>
        <authorList>
            <person name="Bae J.-W."/>
        </authorList>
    </citation>
    <scope>NUCLEOTIDE SEQUENCE [LARGE SCALE GENOMIC DNA]</scope>
    <source>
        <strain evidence="10 11">H23M31</strain>
    </source>
</reference>
<dbReference type="GO" id="GO:0000287">
    <property type="term" value="F:magnesium ion binding"/>
    <property type="evidence" value="ECO:0007669"/>
    <property type="project" value="UniProtKB-UniRule"/>
</dbReference>
<accession>A0A410G5L1</accession>
<dbReference type="PANTHER" id="PTHR33653">
    <property type="entry name" value="RIBONUCLEASE VAPC2"/>
    <property type="match status" value="1"/>
</dbReference>
<comment type="similarity">
    <text evidence="7 8">Belongs to the PINc/VapC protein family.</text>
</comment>
<evidence type="ECO:0000256" key="3">
    <source>
        <dbReference type="ARBA" id="ARBA00022722"/>
    </source>
</evidence>
<sequence length="129" mass="14378">MAGELILIDTSILIDWYRKTDKANSVWIRLIEKEYEFAISSITKYEVYAGATPSQVALWDTILATILVLSFDESCVDTAVTINAALKRNRKQIDLADLFIGATAMTHNIGIATLNVNHFERIDGLTLVT</sequence>
<dbReference type="AlphaFoldDB" id="A0A410G5L1"/>
<evidence type="ECO:0000256" key="7">
    <source>
        <dbReference type="ARBA" id="ARBA00038093"/>
    </source>
</evidence>
<dbReference type="InterPro" id="IPR002716">
    <property type="entry name" value="PIN_dom"/>
</dbReference>
<feature type="binding site" evidence="8">
    <location>
        <position position="9"/>
    </location>
    <ligand>
        <name>Mg(2+)</name>
        <dbReference type="ChEBI" id="CHEBI:18420"/>
    </ligand>
</feature>
<dbReference type="EMBL" id="CP034951">
    <property type="protein sequence ID" value="QAA82549.1"/>
    <property type="molecule type" value="Genomic_DNA"/>
</dbReference>
<dbReference type="RefSeq" id="WP_128250914.1">
    <property type="nucleotide sequence ID" value="NZ_CP034951.1"/>
</dbReference>
<dbReference type="OrthoDB" id="9804823at2"/>
<keyword evidence="5 8" id="KW-0378">Hydrolase</keyword>
<dbReference type="Proteomes" id="UP000285517">
    <property type="component" value="Chromosome"/>
</dbReference>
<dbReference type="InterPro" id="IPR022907">
    <property type="entry name" value="VapC_family"/>
</dbReference>
<dbReference type="InterPro" id="IPR029060">
    <property type="entry name" value="PIN-like_dom_sf"/>
</dbReference>
<dbReference type="HAMAP" id="MF_00265">
    <property type="entry name" value="VapC_Nob1"/>
    <property type="match status" value="1"/>
</dbReference>
<feature type="binding site" evidence="8">
    <location>
        <position position="97"/>
    </location>
    <ligand>
        <name>Mg(2+)</name>
        <dbReference type="ChEBI" id="CHEBI:18420"/>
    </ligand>
</feature>
<comment type="cofactor">
    <cofactor evidence="1 8">
        <name>Mg(2+)</name>
        <dbReference type="ChEBI" id="CHEBI:18420"/>
    </cofactor>
</comment>
<dbReference type="GO" id="GO:0016787">
    <property type="term" value="F:hydrolase activity"/>
    <property type="evidence" value="ECO:0007669"/>
    <property type="project" value="UniProtKB-KW"/>
</dbReference>
<dbReference type="PANTHER" id="PTHR33653:SF1">
    <property type="entry name" value="RIBONUCLEASE VAPC2"/>
    <property type="match status" value="1"/>
</dbReference>
<feature type="domain" description="PIN" evidence="9">
    <location>
        <begin position="6"/>
        <end position="124"/>
    </location>
</feature>
<evidence type="ECO:0000256" key="1">
    <source>
        <dbReference type="ARBA" id="ARBA00001946"/>
    </source>
</evidence>
<dbReference type="Pfam" id="PF01850">
    <property type="entry name" value="PIN"/>
    <property type="match status" value="1"/>
</dbReference>
<organism evidence="10 11">
    <name type="scientific">Aequorivita ciconiae</name>
    <dbReference type="NCBI Taxonomy" id="2494375"/>
    <lineage>
        <taxon>Bacteria</taxon>
        <taxon>Pseudomonadati</taxon>
        <taxon>Bacteroidota</taxon>
        <taxon>Flavobacteriia</taxon>
        <taxon>Flavobacteriales</taxon>
        <taxon>Flavobacteriaceae</taxon>
        <taxon>Aequorivita</taxon>
    </lineage>
</organism>
<evidence type="ECO:0000256" key="2">
    <source>
        <dbReference type="ARBA" id="ARBA00022649"/>
    </source>
</evidence>
<evidence type="ECO:0000256" key="5">
    <source>
        <dbReference type="ARBA" id="ARBA00022801"/>
    </source>
</evidence>
<dbReference type="SUPFAM" id="SSF88723">
    <property type="entry name" value="PIN domain-like"/>
    <property type="match status" value="1"/>
</dbReference>
<protein>
    <recommendedName>
        <fullName evidence="8">Ribonuclease VapC</fullName>
        <shortName evidence="8">RNase VapC</shortName>
        <ecNumber evidence="8">3.1.-.-</ecNumber>
    </recommendedName>
    <alternativeName>
        <fullName evidence="8">Toxin VapC</fullName>
    </alternativeName>
</protein>
<dbReference type="KEGG" id="aev:EI546_12830"/>
<dbReference type="InterPro" id="IPR050556">
    <property type="entry name" value="Type_II_TA_system_RNase"/>
</dbReference>
<comment type="function">
    <text evidence="8">Toxic component of a toxin-antitoxin (TA) system. An RNase.</text>
</comment>
<dbReference type="GO" id="GO:0090729">
    <property type="term" value="F:toxin activity"/>
    <property type="evidence" value="ECO:0007669"/>
    <property type="project" value="UniProtKB-KW"/>
</dbReference>
<dbReference type="CDD" id="cd09881">
    <property type="entry name" value="PIN_VapC4-5_FitB-like"/>
    <property type="match status" value="1"/>
</dbReference>
<evidence type="ECO:0000313" key="10">
    <source>
        <dbReference type="EMBL" id="QAA82549.1"/>
    </source>
</evidence>
<proteinExistence type="inferred from homology"/>
<dbReference type="EC" id="3.1.-.-" evidence="8"/>
<gene>
    <name evidence="8" type="primary">vapC</name>
    <name evidence="10" type="ORF">EI546_12830</name>
</gene>
<evidence type="ECO:0000259" key="9">
    <source>
        <dbReference type="Pfam" id="PF01850"/>
    </source>
</evidence>
<evidence type="ECO:0000256" key="8">
    <source>
        <dbReference type="HAMAP-Rule" id="MF_00265"/>
    </source>
</evidence>
<name>A0A410G5L1_9FLAO</name>
<evidence type="ECO:0000256" key="4">
    <source>
        <dbReference type="ARBA" id="ARBA00022723"/>
    </source>
</evidence>